<evidence type="ECO:0000256" key="1">
    <source>
        <dbReference type="SAM" id="Phobius"/>
    </source>
</evidence>
<feature type="transmembrane region" description="Helical" evidence="1">
    <location>
        <begin position="215"/>
        <end position="235"/>
    </location>
</feature>
<dbReference type="EMBL" id="LR215048">
    <property type="protein sequence ID" value="VEU80033.1"/>
    <property type="molecule type" value="Genomic_DNA"/>
</dbReference>
<sequence length="242" mass="27851">MSNIICLLGIIHVLGDFYFKSEKEEKIKYQFINLLILLMLSTVFLTVFGFEINLLIVLVINLLVHNFINIIKYGFKKKLDKSNQHEKLAYCLDQLLHIVTIFILAAIFKDKISFSSNWATHTAKIQKFFPLMLAVLLNGKPANKTFKILFSNFKPKDENDNIDEQSVGRWIGTLERLIIMLLFIMGEIGSVALIIAAKTLTRYKKITDDVEFAEYYLLGTLYSLGYSFIVALLLLRGVQIWI</sequence>
<proteinExistence type="predicted"/>
<reference evidence="2 3" key="1">
    <citation type="submission" date="2019-01" db="EMBL/GenBank/DDBJ databases">
        <authorList>
            <consortium name="Pathogen Informatics"/>
        </authorList>
    </citation>
    <scope>NUCLEOTIDE SEQUENCE [LARGE SCALE GENOMIC DNA]</scope>
    <source>
        <strain evidence="2 3">NCTC10138</strain>
    </source>
</reference>
<dbReference type="KEGG" id="aaxa:NCTC10138_00387"/>
<feature type="transmembrane region" description="Helical" evidence="1">
    <location>
        <begin position="55"/>
        <end position="75"/>
    </location>
</feature>
<evidence type="ECO:0000313" key="3">
    <source>
        <dbReference type="Proteomes" id="UP000289841"/>
    </source>
</evidence>
<feature type="transmembrane region" description="Helical" evidence="1">
    <location>
        <begin position="31"/>
        <end position="48"/>
    </location>
</feature>
<organism evidence="2 3">
    <name type="scientific">Haploplasma axanthum</name>
    <name type="common">Acholeplasma axanthum</name>
    <dbReference type="NCBI Taxonomy" id="29552"/>
    <lineage>
        <taxon>Bacteria</taxon>
        <taxon>Bacillati</taxon>
        <taxon>Mycoplasmatota</taxon>
        <taxon>Mollicutes</taxon>
        <taxon>Acholeplasmatales</taxon>
        <taxon>Acholeplasmataceae</taxon>
        <taxon>Haploplasma</taxon>
    </lineage>
</organism>
<gene>
    <name evidence="2" type="ORF">NCTC10138_00387</name>
</gene>
<evidence type="ECO:0000313" key="2">
    <source>
        <dbReference type="EMBL" id="VEU80033.1"/>
    </source>
</evidence>
<protein>
    <submittedName>
        <fullName evidence="2">Protein of uncharacterized function (DUF3307)</fullName>
    </submittedName>
</protein>
<keyword evidence="1" id="KW-0472">Membrane</keyword>
<dbReference type="STRING" id="1278311.GCA_000428705_01543"/>
<accession>A0A449BC66</accession>
<keyword evidence="3" id="KW-1185">Reference proteome</keyword>
<dbReference type="InterPro" id="IPR021737">
    <property type="entry name" value="Phage_phiKZ_Orf197"/>
</dbReference>
<dbReference type="Proteomes" id="UP000289841">
    <property type="component" value="Chromosome"/>
</dbReference>
<dbReference type="Pfam" id="PF11750">
    <property type="entry name" value="DUF3307"/>
    <property type="match status" value="1"/>
</dbReference>
<dbReference type="AlphaFoldDB" id="A0A449BC66"/>
<name>A0A449BC66_HAPAX</name>
<keyword evidence="1" id="KW-1133">Transmembrane helix</keyword>
<keyword evidence="1" id="KW-0812">Transmembrane</keyword>
<dbReference type="OrthoDB" id="8536716at2"/>
<feature type="transmembrane region" description="Helical" evidence="1">
    <location>
        <begin position="177"/>
        <end position="195"/>
    </location>
</feature>